<evidence type="ECO:0000313" key="14">
    <source>
        <dbReference type="Proteomes" id="UP000295221"/>
    </source>
</evidence>
<comment type="similarity">
    <text evidence="8 9">Belongs to the TonB-dependent receptor family.</text>
</comment>
<evidence type="ECO:0000256" key="1">
    <source>
        <dbReference type="ARBA" id="ARBA00004571"/>
    </source>
</evidence>
<dbReference type="OrthoDB" id="1096764at2"/>
<dbReference type="NCBIfam" id="TIGR04056">
    <property type="entry name" value="OMP_RagA_SusC"/>
    <property type="match status" value="1"/>
</dbReference>
<dbReference type="InterPro" id="IPR008969">
    <property type="entry name" value="CarboxyPept-like_regulatory"/>
</dbReference>
<keyword evidence="2 8" id="KW-0813">Transport</keyword>
<proteinExistence type="inferred from homology"/>
<dbReference type="InterPro" id="IPR039426">
    <property type="entry name" value="TonB-dep_rcpt-like"/>
</dbReference>
<dbReference type="Proteomes" id="UP000295221">
    <property type="component" value="Unassembled WGS sequence"/>
</dbReference>
<evidence type="ECO:0000256" key="4">
    <source>
        <dbReference type="ARBA" id="ARBA00022692"/>
    </source>
</evidence>
<name>A0A4R2GNN1_9BACT</name>
<feature type="domain" description="TonB-dependent receptor-like beta-barrel" evidence="11">
    <location>
        <begin position="361"/>
        <end position="1002"/>
    </location>
</feature>
<dbReference type="InterPro" id="IPR023997">
    <property type="entry name" value="TonB-dep_OMP_SusC/RagA_CS"/>
</dbReference>
<evidence type="ECO:0000259" key="11">
    <source>
        <dbReference type="Pfam" id="PF00593"/>
    </source>
</evidence>
<evidence type="ECO:0000256" key="9">
    <source>
        <dbReference type="RuleBase" id="RU003357"/>
    </source>
</evidence>
<dbReference type="NCBIfam" id="TIGR04057">
    <property type="entry name" value="SusC_RagA_signa"/>
    <property type="match status" value="1"/>
</dbReference>
<dbReference type="Gene3D" id="2.40.170.20">
    <property type="entry name" value="TonB-dependent receptor, beta-barrel domain"/>
    <property type="match status" value="1"/>
</dbReference>
<keyword evidence="5 9" id="KW-0798">TonB box</keyword>
<keyword evidence="7 8" id="KW-0998">Cell outer membrane</keyword>
<comment type="caution">
    <text evidence="13">The sequence shown here is derived from an EMBL/GenBank/DDBJ whole genome shotgun (WGS) entry which is preliminary data.</text>
</comment>
<dbReference type="InterPro" id="IPR012910">
    <property type="entry name" value="Plug_dom"/>
</dbReference>
<evidence type="ECO:0000256" key="10">
    <source>
        <dbReference type="SAM" id="SignalP"/>
    </source>
</evidence>
<evidence type="ECO:0000256" key="2">
    <source>
        <dbReference type="ARBA" id="ARBA00022448"/>
    </source>
</evidence>
<dbReference type="Pfam" id="PF07715">
    <property type="entry name" value="Plug"/>
    <property type="match status" value="1"/>
</dbReference>
<evidence type="ECO:0000313" key="13">
    <source>
        <dbReference type="EMBL" id="TCO10637.1"/>
    </source>
</evidence>
<organism evidence="13 14">
    <name type="scientific">Natronoflexus pectinivorans</name>
    <dbReference type="NCBI Taxonomy" id="682526"/>
    <lineage>
        <taxon>Bacteria</taxon>
        <taxon>Pseudomonadati</taxon>
        <taxon>Bacteroidota</taxon>
        <taxon>Bacteroidia</taxon>
        <taxon>Marinilabiliales</taxon>
        <taxon>Marinilabiliaceae</taxon>
        <taxon>Natronoflexus</taxon>
    </lineage>
</organism>
<evidence type="ECO:0000256" key="3">
    <source>
        <dbReference type="ARBA" id="ARBA00022452"/>
    </source>
</evidence>
<dbReference type="InterPro" id="IPR000531">
    <property type="entry name" value="Beta-barrel_TonB"/>
</dbReference>
<dbReference type="SUPFAM" id="SSF56935">
    <property type="entry name" value="Porins"/>
    <property type="match status" value="1"/>
</dbReference>
<feature type="signal peptide" evidence="10">
    <location>
        <begin position="1"/>
        <end position="34"/>
    </location>
</feature>
<keyword evidence="3 8" id="KW-1134">Transmembrane beta strand</keyword>
<evidence type="ECO:0000256" key="6">
    <source>
        <dbReference type="ARBA" id="ARBA00023136"/>
    </source>
</evidence>
<dbReference type="EMBL" id="SLWK01000001">
    <property type="protein sequence ID" value="TCO10637.1"/>
    <property type="molecule type" value="Genomic_DNA"/>
</dbReference>
<dbReference type="AlphaFoldDB" id="A0A4R2GNN1"/>
<dbReference type="RefSeq" id="WP_132431288.1">
    <property type="nucleotide sequence ID" value="NZ_SLWK01000001.1"/>
</dbReference>
<accession>A0A4R2GNN1</accession>
<keyword evidence="6 8" id="KW-0472">Membrane</keyword>
<feature type="domain" description="TonB-dependent receptor plug" evidence="12">
    <location>
        <begin position="128"/>
        <end position="233"/>
    </location>
</feature>
<protein>
    <submittedName>
        <fullName evidence="13">TonB-linked SusC/RagA family outer membrane protein</fullName>
    </submittedName>
</protein>
<dbReference type="Gene3D" id="2.60.40.1120">
    <property type="entry name" value="Carboxypeptidase-like, regulatory domain"/>
    <property type="match status" value="1"/>
</dbReference>
<keyword evidence="10" id="KW-0732">Signal</keyword>
<dbReference type="InterPro" id="IPR037066">
    <property type="entry name" value="Plug_dom_sf"/>
</dbReference>
<evidence type="ECO:0000259" key="12">
    <source>
        <dbReference type="Pfam" id="PF07715"/>
    </source>
</evidence>
<dbReference type="InterPro" id="IPR036942">
    <property type="entry name" value="Beta-barrel_TonB_sf"/>
</dbReference>
<dbReference type="PROSITE" id="PS52016">
    <property type="entry name" value="TONB_DEPENDENT_REC_3"/>
    <property type="match status" value="1"/>
</dbReference>
<comment type="subcellular location">
    <subcellularLocation>
        <location evidence="1 8">Cell outer membrane</location>
        <topology evidence="1 8">Multi-pass membrane protein</topology>
    </subcellularLocation>
</comment>
<dbReference type="SUPFAM" id="SSF49464">
    <property type="entry name" value="Carboxypeptidase regulatory domain-like"/>
    <property type="match status" value="1"/>
</dbReference>
<keyword evidence="4 8" id="KW-0812">Transmembrane</keyword>
<dbReference type="GO" id="GO:0009279">
    <property type="term" value="C:cell outer membrane"/>
    <property type="evidence" value="ECO:0007669"/>
    <property type="project" value="UniProtKB-SubCell"/>
</dbReference>
<dbReference type="Gene3D" id="2.170.130.10">
    <property type="entry name" value="TonB-dependent receptor, plug domain"/>
    <property type="match status" value="1"/>
</dbReference>
<reference evidence="13 14" key="1">
    <citation type="submission" date="2019-03" db="EMBL/GenBank/DDBJ databases">
        <title>Genomic Encyclopedia of Type Strains, Phase IV (KMG-IV): sequencing the most valuable type-strain genomes for metagenomic binning, comparative biology and taxonomic classification.</title>
        <authorList>
            <person name="Goeker M."/>
        </authorList>
    </citation>
    <scope>NUCLEOTIDE SEQUENCE [LARGE SCALE GENOMIC DNA]</scope>
    <source>
        <strain evidence="13 14">DSM 24179</strain>
    </source>
</reference>
<dbReference type="InterPro" id="IPR023996">
    <property type="entry name" value="TonB-dep_OMP_SusC/RagA"/>
</dbReference>
<gene>
    <name evidence="13" type="ORF">EV194_101268</name>
</gene>
<sequence length="1036" mass="117786">MTNLFNINRKSAGGNPFRLLLFALILLFSQIVHSQGHTVTGTITDSNGDYIPGVNIREQGTIVGTITDINGQYTINVSPDSELLISFIGFRNTTVEVNGRTVIDIVLQEDTYQLDDIIVVGYGQQRRESVVGAISSVGTEEILRSSSPNITQAIAGKLPGVITSQSSGAPGMDDAEIFIRGRASFAGDNQPLVLVDGVEREFSQIAPDDIESISVLKDASATAVYGVRGANGVILVTTKRGREQAPTVSLTANYQMQMPTRGDAFLDSYQSVKLLEEARANDGLSSLYSAQDIEMFRRSVRGELSPREQQLYPNVDWYDEILRRSAPAERYNVNIQGGTRRIRYFTSLEYFNQGGLYRDNNNYDYGQSGNVNFRRYSFRVNLDFLVTSNLTASVNFGTRFQERRGPNIIDDQTSNIVNEVFYELSHTPGWQFPIQYENGFFGGNSQHQNNIAAKLANGGFYETTRTINETNFILDYKMDYITPGLSARGMVSFDYDTDYDRRFSAPFATYELIDRENPELETSYTRFGEDGELVYQGNVQRTSMKTYMEYALNYSRMFDDLHEVTGLVLYNQNDYSFQAQLPRRYQGLVGRVTYNFDRRYFWEMNAGYNGSENFAKGNRFGFFPSFSAGWMLSNESFMDQTNLWLDALKLKASYGEVGNDAFRRNGQDIRFLYVDSWTQLNSAYMFGNNFQPGIFEGRYPNYAVTWERARKYNAGVESSFRNGLFALNFDLFLENRDNILTDYLTKPAWLAVEMAPGNLGETQNKGFEIELRHNNRLGALHYFVNANYMHARNEIKFMDEPNGMPDYRKREGRPINQFFGLVVDGFVTQADIDAGNLPVSTFGNVQPGDLKYRDMNGDGFIDERDVTFIGYSDIPENTFSFSFGGNYKGWGFSAMFQGVSNVSRFYDAGTMFAFVNNGKVSEHHLHRWNPAVSEAENLANAKYPLLHYDEFGNHNQRLNSFFLQDGSFIRLKNVEVSYTVPKMVSQRWHMSELRFYVNANNLITWDNLDIKVDPESRGSFHYPIMKAVNLGVNVKF</sequence>
<dbReference type="FunFam" id="2.170.130.10:FF:000003">
    <property type="entry name" value="SusC/RagA family TonB-linked outer membrane protein"/>
    <property type="match status" value="1"/>
</dbReference>
<dbReference type="Pfam" id="PF13715">
    <property type="entry name" value="CarbopepD_reg_2"/>
    <property type="match status" value="1"/>
</dbReference>
<keyword evidence="14" id="KW-1185">Reference proteome</keyword>
<evidence type="ECO:0000256" key="8">
    <source>
        <dbReference type="PROSITE-ProRule" id="PRU01360"/>
    </source>
</evidence>
<evidence type="ECO:0000256" key="7">
    <source>
        <dbReference type="ARBA" id="ARBA00023237"/>
    </source>
</evidence>
<evidence type="ECO:0000256" key="5">
    <source>
        <dbReference type="ARBA" id="ARBA00023077"/>
    </source>
</evidence>
<feature type="chain" id="PRO_5020299399" evidence="10">
    <location>
        <begin position="35"/>
        <end position="1036"/>
    </location>
</feature>
<dbReference type="Pfam" id="PF00593">
    <property type="entry name" value="TonB_dep_Rec_b-barrel"/>
    <property type="match status" value="1"/>
</dbReference>